<organism evidence="1 2">
    <name type="scientific">Sphingomonas sanguinis</name>
    <dbReference type="NCBI Taxonomy" id="33051"/>
    <lineage>
        <taxon>Bacteria</taxon>
        <taxon>Pseudomonadati</taxon>
        <taxon>Pseudomonadota</taxon>
        <taxon>Alphaproteobacteria</taxon>
        <taxon>Sphingomonadales</taxon>
        <taxon>Sphingomonadaceae</taxon>
        <taxon>Sphingomonas</taxon>
    </lineage>
</organism>
<name>A0A147IX31_9SPHN</name>
<protein>
    <recommendedName>
        <fullName evidence="3">Hemerythrin-like domain-containing protein</fullName>
    </recommendedName>
</protein>
<evidence type="ECO:0000313" key="1">
    <source>
        <dbReference type="EMBL" id="KTW00366.1"/>
    </source>
</evidence>
<dbReference type="Proteomes" id="UP000074072">
    <property type="component" value="Unassembled WGS sequence"/>
</dbReference>
<reference evidence="1 2" key="1">
    <citation type="journal article" date="2016" name="Front. Microbiol.">
        <title>Genomic Resource of Rice Seed Associated Bacteria.</title>
        <authorList>
            <person name="Midha S."/>
            <person name="Bansal K."/>
            <person name="Sharma S."/>
            <person name="Kumar N."/>
            <person name="Patil P.P."/>
            <person name="Chaudhry V."/>
            <person name="Patil P.B."/>
        </authorList>
    </citation>
    <scope>NUCLEOTIDE SEQUENCE [LARGE SCALE GENOMIC DNA]</scope>
    <source>
        <strain evidence="1 2">SB4</strain>
    </source>
</reference>
<gene>
    <name evidence="1" type="ORF">SB4_07340</name>
</gene>
<proteinExistence type="predicted"/>
<comment type="caution">
    <text evidence="1">The sequence shown here is derived from an EMBL/GenBank/DDBJ whole genome shotgun (WGS) entry which is preliminary data.</text>
</comment>
<dbReference type="AlphaFoldDB" id="A0A147IX31"/>
<dbReference type="EMBL" id="LDTE01000039">
    <property type="protein sequence ID" value="KTW00366.1"/>
    <property type="molecule type" value="Genomic_DNA"/>
</dbReference>
<sequence length="151" mass="17388">MLQDLRELHHSLRALMQEHRALCEAPSPDSHALGHIRWRLAHSSRQRMTFLHDVVFVTAERHADVPGAADMLSYKAALPAYRQRISTFLARWPMDAIIAEWSLYRAESARFRPEIHRMLQTEDLFLSRLEGGLATSGRIEPLRPTIALQAR</sequence>
<evidence type="ECO:0008006" key="3">
    <source>
        <dbReference type="Google" id="ProtNLM"/>
    </source>
</evidence>
<evidence type="ECO:0000313" key="2">
    <source>
        <dbReference type="Proteomes" id="UP000074072"/>
    </source>
</evidence>
<accession>A0A147IX31</accession>